<evidence type="ECO:0000256" key="1">
    <source>
        <dbReference type="ARBA" id="ARBA00022737"/>
    </source>
</evidence>
<keyword evidence="1" id="KW-0677">Repeat</keyword>
<dbReference type="PANTHER" id="PTHR47936">
    <property type="entry name" value="PPR_LONG DOMAIN-CONTAINING PROTEIN"/>
    <property type="match status" value="1"/>
</dbReference>
<dbReference type="InterPro" id="IPR002885">
    <property type="entry name" value="PPR_rpt"/>
</dbReference>
<evidence type="ECO:0000313" key="2">
    <source>
        <dbReference type="EMBL" id="KAG5189595.1"/>
    </source>
</evidence>
<feature type="non-terminal residue" evidence="2">
    <location>
        <position position="114"/>
    </location>
</feature>
<dbReference type="Proteomes" id="UP000664859">
    <property type="component" value="Unassembled WGS sequence"/>
</dbReference>
<dbReference type="Pfam" id="PF13812">
    <property type="entry name" value="PPR_3"/>
    <property type="match status" value="1"/>
</dbReference>
<protein>
    <recommendedName>
        <fullName evidence="4">Pentatricopeptide repeat-containing protein</fullName>
    </recommendedName>
</protein>
<proteinExistence type="predicted"/>
<accession>A0A836CK53</accession>
<dbReference type="PANTHER" id="PTHR47936:SF1">
    <property type="entry name" value="PENTATRICOPEPTIDE REPEAT-CONTAINING PROTEIN GUN1, CHLOROPLASTIC"/>
    <property type="match status" value="1"/>
</dbReference>
<name>A0A836CK53_9STRA</name>
<organism evidence="2 3">
    <name type="scientific">Tribonema minus</name>
    <dbReference type="NCBI Taxonomy" id="303371"/>
    <lineage>
        <taxon>Eukaryota</taxon>
        <taxon>Sar</taxon>
        <taxon>Stramenopiles</taxon>
        <taxon>Ochrophyta</taxon>
        <taxon>PX clade</taxon>
        <taxon>Xanthophyceae</taxon>
        <taxon>Tribonematales</taxon>
        <taxon>Tribonemataceae</taxon>
        <taxon>Tribonema</taxon>
    </lineage>
</organism>
<sequence>AELALGEMIDAGHKPELEVFHAVLGSKIRAVQSDGGPAILERMARCGAPPDLCAYNMALRLCRGAGAVQQADNILARMALGGIAPDEVTFRCVIQASMQAGDARRAVSAFRDLT</sequence>
<evidence type="ECO:0000313" key="3">
    <source>
        <dbReference type="Proteomes" id="UP000664859"/>
    </source>
</evidence>
<dbReference type="GO" id="GO:0031930">
    <property type="term" value="P:mitochondria-nucleus signaling pathway"/>
    <property type="evidence" value="ECO:0007669"/>
    <property type="project" value="TreeGrafter"/>
</dbReference>
<dbReference type="GO" id="GO:0009507">
    <property type="term" value="C:chloroplast"/>
    <property type="evidence" value="ECO:0007669"/>
    <property type="project" value="TreeGrafter"/>
</dbReference>
<keyword evidence="3" id="KW-1185">Reference proteome</keyword>
<dbReference type="InterPro" id="IPR011990">
    <property type="entry name" value="TPR-like_helical_dom_sf"/>
</dbReference>
<reference evidence="2" key="1">
    <citation type="submission" date="2021-02" db="EMBL/GenBank/DDBJ databases">
        <title>First Annotated Genome of the Yellow-green Alga Tribonema minus.</title>
        <authorList>
            <person name="Mahan K.M."/>
        </authorList>
    </citation>
    <scope>NUCLEOTIDE SEQUENCE</scope>
    <source>
        <strain evidence="2">UTEX B ZZ1240</strain>
    </source>
</reference>
<gene>
    <name evidence="2" type="ORF">JKP88DRAFT_301432</name>
</gene>
<dbReference type="AlphaFoldDB" id="A0A836CK53"/>
<comment type="caution">
    <text evidence="2">The sequence shown here is derived from an EMBL/GenBank/DDBJ whole genome shotgun (WGS) entry which is preliminary data.</text>
</comment>
<feature type="non-terminal residue" evidence="2">
    <location>
        <position position="1"/>
    </location>
</feature>
<evidence type="ECO:0008006" key="4">
    <source>
        <dbReference type="Google" id="ProtNLM"/>
    </source>
</evidence>
<dbReference type="Gene3D" id="1.25.40.10">
    <property type="entry name" value="Tetratricopeptide repeat domain"/>
    <property type="match status" value="1"/>
</dbReference>
<dbReference type="OrthoDB" id="185373at2759"/>
<dbReference type="EMBL" id="JAFCMP010000047">
    <property type="protein sequence ID" value="KAG5189595.1"/>
    <property type="molecule type" value="Genomic_DNA"/>
</dbReference>